<dbReference type="RefSeq" id="WP_183817153.1">
    <property type="nucleotide sequence ID" value="NZ_JACHOB010000002.1"/>
</dbReference>
<comment type="caution">
    <text evidence="1">The sequence shown here is derived from an EMBL/GenBank/DDBJ whole genome shotgun (WGS) entry which is preliminary data.</text>
</comment>
<dbReference type="AlphaFoldDB" id="A0A840I2L9"/>
<organism evidence="1 2">
    <name type="scientific">Parvularcula dongshanensis</name>
    <dbReference type="NCBI Taxonomy" id="1173995"/>
    <lineage>
        <taxon>Bacteria</taxon>
        <taxon>Pseudomonadati</taxon>
        <taxon>Pseudomonadota</taxon>
        <taxon>Alphaproteobacteria</taxon>
        <taxon>Parvularculales</taxon>
        <taxon>Parvularculaceae</taxon>
        <taxon>Parvularcula</taxon>
    </lineage>
</organism>
<name>A0A840I2L9_9PROT</name>
<dbReference type="Pfam" id="PF13489">
    <property type="entry name" value="Methyltransf_23"/>
    <property type="match status" value="1"/>
</dbReference>
<dbReference type="CDD" id="cd02440">
    <property type="entry name" value="AdoMet_MTases"/>
    <property type="match status" value="1"/>
</dbReference>
<evidence type="ECO:0000313" key="1">
    <source>
        <dbReference type="EMBL" id="MBB4658987.1"/>
    </source>
</evidence>
<accession>A0A840I2L9</accession>
<keyword evidence="2" id="KW-1185">Reference proteome</keyword>
<evidence type="ECO:0000313" key="2">
    <source>
        <dbReference type="Proteomes" id="UP000563524"/>
    </source>
</evidence>
<gene>
    <name evidence="1" type="ORF">GGQ59_001501</name>
</gene>
<dbReference type="PANTHER" id="PTHR43861">
    <property type="entry name" value="TRANS-ACONITATE 2-METHYLTRANSFERASE-RELATED"/>
    <property type="match status" value="1"/>
</dbReference>
<dbReference type="GO" id="GO:0032259">
    <property type="term" value="P:methylation"/>
    <property type="evidence" value="ECO:0007669"/>
    <property type="project" value="UniProtKB-KW"/>
</dbReference>
<dbReference type="Gene3D" id="3.40.50.150">
    <property type="entry name" value="Vaccinia Virus protein VP39"/>
    <property type="match status" value="1"/>
</dbReference>
<dbReference type="EMBL" id="JACHOB010000002">
    <property type="protein sequence ID" value="MBB4658987.1"/>
    <property type="molecule type" value="Genomic_DNA"/>
</dbReference>
<dbReference type="GO" id="GO:0008168">
    <property type="term" value="F:methyltransferase activity"/>
    <property type="evidence" value="ECO:0007669"/>
    <property type="project" value="UniProtKB-KW"/>
</dbReference>
<sequence length="235" mass="25682">MRLAAAEVCGVAAAAPDLVRCLACETIGMAPVPTNDQLAVFYDRYHATDAFLAKAERKVARARRRVRALRLLKPGARTFLDVGASIGTAAEAARRAGLEAFAVEIDEDAVAKGRALFPDVAFTRGTLDDLPAGAAYDLLYGAEVIEHVPDPLGFARRLFERTAPGGLLYLTTPDAGHPRRPRRLLDWHSVKPPEHVTLFTRSGLRALLCRAGYDRVVFQPYLKPGIRAVARRGRR</sequence>
<proteinExistence type="predicted"/>
<keyword evidence="1" id="KW-0808">Transferase</keyword>
<keyword evidence="1" id="KW-0489">Methyltransferase</keyword>
<dbReference type="Proteomes" id="UP000563524">
    <property type="component" value="Unassembled WGS sequence"/>
</dbReference>
<reference evidence="1 2" key="1">
    <citation type="submission" date="2020-08" db="EMBL/GenBank/DDBJ databases">
        <title>Genomic Encyclopedia of Type Strains, Phase IV (KMG-IV): sequencing the most valuable type-strain genomes for metagenomic binning, comparative biology and taxonomic classification.</title>
        <authorList>
            <person name="Goeker M."/>
        </authorList>
    </citation>
    <scope>NUCLEOTIDE SEQUENCE [LARGE SCALE GENOMIC DNA]</scope>
    <source>
        <strain evidence="1 2">DSM 102850</strain>
    </source>
</reference>
<protein>
    <submittedName>
        <fullName evidence="1">SAM-dependent methyltransferase</fullName>
    </submittedName>
</protein>
<dbReference type="SUPFAM" id="SSF53335">
    <property type="entry name" value="S-adenosyl-L-methionine-dependent methyltransferases"/>
    <property type="match status" value="1"/>
</dbReference>
<dbReference type="InterPro" id="IPR029063">
    <property type="entry name" value="SAM-dependent_MTases_sf"/>
</dbReference>